<dbReference type="EMBL" id="JBHSOA010000042">
    <property type="protein sequence ID" value="MFC5853878.1"/>
    <property type="molecule type" value="Genomic_DNA"/>
</dbReference>
<accession>A0ABW1E0U3</accession>
<feature type="compositionally biased region" description="Basic and acidic residues" evidence="1">
    <location>
        <begin position="50"/>
        <end position="64"/>
    </location>
</feature>
<name>A0ABW1E0U3_9ACTN</name>
<dbReference type="Pfam" id="PF13193">
    <property type="entry name" value="AMP-binding_C"/>
    <property type="match status" value="1"/>
</dbReference>
<dbReference type="Proteomes" id="UP001596180">
    <property type="component" value="Unassembled WGS sequence"/>
</dbReference>
<evidence type="ECO:0000313" key="4">
    <source>
        <dbReference type="Proteomes" id="UP001596180"/>
    </source>
</evidence>
<feature type="region of interest" description="Disordered" evidence="1">
    <location>
        <begin position="44"/>
        <end position="64"/>
    </location>
</feature>
<feature type="domain" description="AMP-binding enzyme C-terminal" evidence="2">
    <location>
        <begin position="15"/>
        <end position="63"/>
    </location>
</feature>
<dbReference type="SUPFAM" id="SSF56801">
    <property type="entry name" value="Acetyl-CoA synthetase-like"/>
    <property type="match status" value="1"/>
</dbReference>
<keyword evidence="4" id="KW-1185">Reference proteome</keyword>
<dbReference type="InterPro" id="IPR025110">
    <property type="entry name" value="AMP-bd_C"/>
</dbReference>
<evidence type="ECO:0000256" key="1">
    <source>
        <dbReference type="SAM" id="MobiDB-lite"/>
    </source>
</evidence>
<evidence type="ECO:0000259" key="2">
    <source>
        <dbReference type="Pfam" id="PF13193"/>
    </source>
</evidence>
<dbReference type="InterPro" id="IPR045851">
    <property type="entry name" value="AMP-bd_C_sf"/>
</dbReference>
<reference evidence="4" key="1">
    <citation type="journal article" date="2019" name="Int. J. Syst. Evol. Microbiol.">
        <title>The Global Catalogue of Microorganisms (GCM) 10K type strain sequencing project: providing services to taxonomists for standard genome sequencing and annotation.</title>
        <authorList>
            <consortium name="The Broad Institute Genomics Platform"/>
            <consortium name="The Broad Institute Genome Sequencing Center for Infectious Disease"/>
            <person name="Wu L."/>
            <person name="Ma J."/>
        </authorList>
    </citation>
    <scope>NUCLEOTIDE SEQUENCE [LARGE SCALE GENOMIC DNA]</scope>
    <source>
        <strain evidence="4">JCM 10411</strain>
    </source>
</reference>
<sequence>MPEAPGPGVADRQERPAVAPAAVVGVEHARPGEEIGAAVVLRPGAQATPDEPREFVEDRVAAYR</sequence>
<gene>
    <name evidence="3" type="ORF">ACFPZI_19335</name>
</gene>
<protein>
    <recommendedName>
        <fullName evidence="2">AMP-binding enzyme C-terminal domain-containing protein</fullName>
    </recommendedName>
</protein>
<proteinExistence type="predicted"/>
<dbReference type="Gene3D" id="3.30.300.30">
    <property type="match status" value="1"/>
</dbReference>
<comment type="caution">
    <text evidence="3">The sequence shown here is derived from an EMBL/GenBank/DDBJ whole genome shotgun (WGS) entry which is preliminary data.</text>
</comment>
<dbReference type="RefSeq" id="WP_381364536.1">
    <property type="nucleotide sequence ID" value="NZ_JBHSOA010000042.1"/>
</dbReference>
<evidence type="ECO:0000313" key="3">
    <source>
        <dbReference type="EMBL" id="MFC5853878.1"/>
    </source>
</evidence>
<organism evidence="3 4">
    <name type="scientific">Streptomyces chlorus</name>
    <dbReference type="NCBI Taxonomy" id="887452"/>
    <lineage>
        <taxon>Bacteria</taxon>
        <taxon>Bacillati</taxon>
        <taxon>Actinomycetota</taxon>
        <taxon>Actinomycetes</taxon>
        <taxon>Kitasatosporales</taxon>
        <taxon>Streptomycetaceae</taxon>
        <taxon>Streptomyces</taxon>
    </lineage>
</organism>